<dbReference type="EMBL" id="JAKCXM010000002">
    <property type="protein sequence ID" value="KAJ0409942.1"/>
    <property type="molecule type" value="Genomic_DNA"/>
</dbReference>
<keyword evidence="1" id="KW-0677">Repeat</keyword>
<sequence length="244" mass="27102">MQAFRSALNSCQRQGARQLAAGSQRAFSAGGAAAAVQTLSAQEWLVNIKSLADRNIPIKKTKLTSFLKTVTTSEELEASKEIMQIYERKRVDPDASAAGVFVKKALELDAANLAFEVLEANYRIGLFLEPTTLNKLLSKFFKDGEFDKVYQLHEIGTSKYGVKSTDRTYDILIRTAIEQGDLEKAVEQLKTAAQGSKLMRVTCNNLLFKLKESELTEKMTEVAELMKVAGVEPNETTKKILEQQ</sequence>
<accession>A0AAD5M9X6</accession>
<gene>
    <name evidence="2" type="ORF">P43SY_005836</name>
</gene>
<dbReference type="Gene3D" id="1.25.40.10">
    <property type="entry name" value="Tetratricopeptide repeat domain"/>
    <property type="match status" value="1"/>
</dbReference>
<comment type="caution">
    <text evidence="2">The sequence shown here is derived from an EMBL/GenBank/DDBJ whole genome shotgun (WGS) entry which is preliminary data.</text>
</comment>
<keyword evidence="3" id="KW-1185">Reference proteome</keyword>
<dbReference type="Proteomes" id="UP001209570">
    <property type="component" value="Unassembled WGS sequence"/>
</dbReference>
<dbReference type="PANTHER" id="PTHR47936:SF1">
    <property type="entry name" value="PENTATRICOPEPTIDE REPEAT-CONTAINING PROTEIN GUN1, CHLOROPLASTIC"/>
    <property type="match status" value="1"/>
</dbReference>
<dbReference type="InterPro" id="IPR011990">
    <property type="entry name" value="TPR-like_helical_dom_sf"/>
</dbReference>
<dbReference type="PANTHER" id="PTHR47936">
    <property type="entry name" value="PPR_LONG DOMAIN-CONTAINING PROTEIN"/>
    <property type="match status" value="1"/>
</dbReference>
<dbReference type="GO" id="GO:0009507">
    <property type="term" value="C:chloroplast"/>
    <property type="evidence" value="ECO:0007669"/>
    <property type="project" value="TreeGrafter"/>
</dbReference>
<protein>
    <submittedName>
        <fullName evidence="2">Uncharacterized protein</fullName>
    </submittedName>
</protein>
<name>A0AAD5M9X6_PYTIN</name>
<dbReference type="AlphaFoldDB" id="A0AAD5M9X6"/>
<proteinExistence type="predicted"/>
<evidence type="ECO:0000313" key="2">
    <source>
        <dbReference type="EMBL" id="KAJ0409942.1"/>
    </source>
</evidence>
<organism evidence="2 3">
    <name type="scientific">Pythium insidiosum</name>
    <name type="common">Pythiosis disease agent</name>
    <dbReference type="NCBI Taxonomy" id="114742"/>
    <lineage>
        <taxon>Eukaryota</taxon>
        <taxon>Sar</taxon>
        <taxon>Stramenopiles</taxon>
        <taxon>Oomycota</taxon>
        <taxon>Peronosporomycetes</taxon>
        <taxon>Pythiales</taxon>
        <taxon>Pythiaceae</taxon>
        <taxon>Pythium</taxon>
    </lineage>
</organism>
<evidence type="ECO:0000256" key="1">
    <source>
        <dbReference type="ARBA" id="ARBA00022737"/>
    </source>
</evidence>
<dbReference type="GO" id="GO:0031930">
    <property type="term" value="P:mitochondria-nucleus signaling pathway"/>
    <property type="evidence" value="ECO:0007669"/>
    <property type="project" value="TreeGrafter"/>
</dbReference>
<evidence type="ECO:0000313" key="3">
    <source>
        <dbReference type="Proteomes" id="UP001209570"/>
    </source>
</evidence>
<reference evidence="2" key="1">
    <citation type="submission" date="2021-12" db="EMBL/GenBank/DDBJ databases">
        <title>Prjna785345.</title>
        <authorList>
            <person name="Rujirawat T."/>
            <person name="Krajaejun T."/>
        </authorList>
    </citation>
    <scope>NUCLEOTIDE SEQUENCE</scope>
    <source>
        <strain evidence="2">Pi057C3</strain>
    </source>
</reference>